<dbReference type="InterPro" id="IPR020084">
    <property type="entry name" value="NUDIX_hydrolase_CS"/>
</dbReference>
<evidence type="ECO:0000256" key="1">
    <source>
        <dbReference type="ARBA" id="ARBA00001946"/>
    </source>
</evidence>
<dbReference type="InterPro" id="IPR054105">
    <property type="entry name" value="WHD_NrtR"/>
</dbReference>
<dbReference type="InterPro" id="IPR020476">
    <property type="entry name" value="Nudix_hydrolase"/>
</dbReference>
<dbReference type="Pfam" id="PF21906">
    <property type="entry name" value="WHD_NrtR"/>
    <property type="match status" value="1"/>
</dbReference>
<comment type="cofactor">
    <cofactor evidence="1">
        <name>Mg(2+)</name>
        <dbReference type="ChEBI" id="CHEBI:18420"/>
    </cofactor>
</comment>
<evidence type="ECO:0000313" key="6">
    <source>
        <dbReference type="Proteomes" id="UP001204445"/>
    </source>
</evidence>
<dbReference type="Pfam" id="PF00293">
    <property type="entry name" value="NUDIX"/>
    <property type="match status" value="1"/>
</dbReference>
<name>A0AAE3L298_9GAMM</name>
<dbReference type="PANTHER" id="PTHR43736:SF4">
    <property type="entry name" value="SLR1690 PROTEIN"/>
    <property type="match status" value="1"/>
</dbReference>
<evidence type="ECO:0000259" key="4">
    <source>
        <dbReference type="PROSITE" id="PS51462"/>
    </source>
</evidence>
<evidence type="ECO:0000256" key="2">
    <source>
        <dbReference type="ARBA" id="ARBA00022801"/>
    </source>
</evidence>
<reference evidence="5" key="1">
    <citation type="submission" date="2022-08" db="EMBL/GenBank/DDBJ databases">
        <title>Genomic Encyclopedia of Type Strains, Phase III (KMG-III): the genomes of soil and plant-associated and newly described type strains.</title>
        <authorList>
            <person name="Whitman W."/>
        </authorList>
    </citation>
    <scope>NUCLEOTIDE SEQUENCE</scope>
    <source>
        <strain evidence="5">HMT 1</strain>
    </source>
</reference>
<dbReference type="EC" id="3.6.1.55" evidence="5"/>
<dbReference type="EMBL" id="JANUCT010000017">
    <property type="protein sequence ID" value="MCS3904166.1"/>
    <property type="molecule type" value="Genomic_DNA"/>
</dbReference>
<dbReference type="PANTHER" id="PTHR43736">
    <property type="entry name" value="ADP-RIBOSE PYROPHOSPHATASE"/>
    <property type="match status" value="1"/>
</dbReference>
<gene>
    <name evidence="5" type="ORF">J2T55_002201</name>
</gene>
<dbReference type="SUPFAM" id="SSF46785">
    <property type="entry name" value="Winged helix' DNA-binding domain"/>
    <property type="match status" value="1"/>
</dbReference>
<dbReference type="SUPFAM" id="SSF55811">
    <property type="entry name" value="Nudix"/>
    <property type="match status" value="1"/>
</dbReference>
<dbReference type="GO" id="GO:0035539">
    <property type="term" value="F:8-oxo-7,8-dihydrodeoxyguanosine triphosphate pyrophosphatase activity"/>
    <property type="evidence" value="ECO:0007669"/>
    <property type="project" value="UniProtKB-EC"/>
</dbReference>
<dbReference type="PRINTS" id="PR00502">
    <property type="entry name" value="NUDIXFAMILY"/>
</dbReference>
<dbReference type="PROSITE" id="PS00893">
    <property type="entry name" value="NUDIX_BOX"/>
    <property type="match status" value="1"/>
</dbReference>
<proteinExistence type="inferred from homology"/>
<keyword evidence="2 3" id="KW-0378">Hydrolase</keyword>
<dbReference type="Proteomes" id="UP001204445">
    <property type="component" value="Unassembled WGS sequence"/>
</dbReference>
<evidence type="ECO:0000256" key="3">
    <source>
        <dbReference type="RuleBase" id="RU003476"/>
    </source>
</evidence>
<organism evidence="5 6">
    <name type="scientific">Methylohalomonas lacus</name>
    <dbReference type="NCBI Taxonomy" id="398773"/>
    <lineage>
        <taxon>Bacteria</taxon>
        <taxon>Pseudomonadati</taxon>
        <taxon>Pseudomonadota</taxon>
        <taxon>Gammaproteobacteria</taxon>
        <taxon>Methylohalomonadales</taxon>
        <taxon>Methylohalomonadaceae</taxon>
        <taxon>Methylohalomonas</taxon>
    </lineage>
</organism>
<dbReference type="InterPro" id="IPR015797">
    <property type="entry name" value="NUDIX_hydrolase-like_dom_sf"/>
</dbReference>
<sequence length="221" mass="25442">MYTYEHPHPAVTTDVVVFTIRDERLQVLLVKRRNPPFTGCWALPGGFVNIDEDIEACALRELQEETGVSGVFLEQLYTFGAPDRDPRERVITVTYYALVPHDHIRIEAASDASAATWFDCTDLPALAFDHDQVIATALKRLRAKLQYSTVAFQFLPDKFTLSELQRVYEIILDQTLDKRNFRRRMLSYGLLAATEEKVRNGNHRPARLYRPQTPGRVEFIK</sequence>
<feature type="domain" description="Nudix hydrolase" evidence="4">
    <location>
        <begin position="6"/>
        <end position="140"/>
    </location>
</feature>
<comment type="caution">
    <text evidence="5">The sequence shown here is derived from an EMBL/GenBank/DDBJ whole genome shotgun (WGS) entry which is preliminary data.</text>
</comment>
<dbReference type="Gene3D" id="1.10.10.10">
    <property type="entry name" value="Winged helix-like DNA-binding domain superfamily/Winged helix DNA-binding domain"/>
    <property type="match status" value="1"/>
</dbReference>
<keyword evidence="6" id="KW-1185">Reference proteome</keyword>
<dbReference type="InterPro" id="IPR000086">
    <property type="entry name" value="NUDIX_hydrolase_dom"/>
</dbReference>
<dbReference type="InterPro" id="IPR036390">
    <property type="entry name" value="WH_DNA-bd_sf"/>
</dbReference>
<dbReference type="CDD" id="cd18873">
    <property type="entry name" value="NUDIX_NadM_like"/>
    <property type="match status" value="1"/>
</dbReference>
<dbReference type="RefSeq" id="WP_259056558.1">
    <property type="nucleotide sequence ID" value="NZ_JANUCT010000017.1"/>
</dbReference>
<protein>
    <submittedName>
        <fullName evidence="5">8-oxo-dGTP diphosphatase</fullName>
        <ecNumber evidence="5">3.6.1.55</ecNumber>
    </submittedName>
</protein>
<dbReference type="AlphaFoldDB" id="A0AAE3L298"/>
<dbReference type="InterPro" id="IPR036388">
    <property type="entry name" value="WH-like_DNA-bd_sf"/>
</dbReference>
<evidence type="ECO:0000313" key="5">
    <source>
        <dbReference type="EMBL" id="MCS3904166.1"/>
    </source>
</evidence>
<accession>A0AAE3L298</accession>
<dbReference type="Gene3D" id="3.90.79.10">
    <property type="entry name" value="Nucleoside Triphosphate Pyrophosphohydrolase"/>
    <property type="match status" value="1"/>
</dbReference>
<dbReference type="PROSITE" id="PS51462">
    <property type="entry name" value="NUDIX"/>
    <property type="match status" value="1"/>
</dbReference>
<comment type="similarity">
    <text evidence="3">Belongs to the Nudix hydrolase family.</text>
</comment>